<dbReference type="EMBL" id="PDEQ01000006">
    <property type="protein sequence ID" value="PEN12901.1"/>
    <property type="molecule type" value="Genomic_DNA"/>
</dbReference>
<dbReference type="Proteomes" id="UP000220102">
    <property type="component" value="Unassembled WGS sequence"/>
</dbReference>
<feature type="transmembrane region" description="Helical" evidence="1">
    <location>
        <begin position="168"/>
        <end position="189"/>
    </location>
</feature>
<feature type="transmembrane region" description="Helical" evidence="1">
    <location>
        <begin position="91"/>
        <end position="112"/>
    </location>
</feature>
<name>A0A2A8CWB6_9BACT</name>
<proteinExistence type="predicted"/>
<comment type="caution">
    <text evidence="2">The sequence shown here is derived from an EMBL/GenBank/DDBJ whole genome shotgun (WGS) entry which is preliminary data.</text>
</comment>
<evidence type="ECO:0000313" key="3">
    <source>
        <dbReference type="Proteomes" id="UP000220102"/>
    </source>
</evidence>
<keyword evidence="1" id="KW-0472">Membrane</keyword>
<keyword evidence="1" id="KW-0812">Transmembrane</keyword>
<evidence type="ECO:0000256" key="1">
    <source>
        <dbReference type="SAM" id="Phobius"/>
    </source>
</evidence>
<organism evidence="2 3">
    <name type="scientific">Longibacter salinarum</name>
    <dbReference type="NCBI Taxonomy" id="1850348"/>
    <lineage>
        <taxon>Bacteria</taxon>
        <taxon>Pseudomonadati</taxon>
        <taxon>Rhodothermota</taxon>
        <taxon>Rhodothermia</taxon>
        <taxon>Rhodothermales</taxon>
        <taxon>Salisaetaceae</taxon>
        <taxon>Longibacter</taxon>
    </lineage>
</organism>
<sequence length="216" mass="21710">MERTIVVSSLAGIVVIMHLGLQMAVGFPNGCLGLMLVPGDLASCGRMVHGGLPVVAGMPVVSVMTGLLAAIAGTSIAFFVVAYLAPPLGRWVALVRLGVISMAAGVTTYYVIASSIASGGAGAIAAVMSVMTGISLLFALASTLISPRTPSAIMSSQSLSDRTFKRETAFVIYLVALAIVLVGADYAAYDALSTGGGEPGRTTSLLGGKAALSTGE</sequence>
<dbReference type="AlphaFoldDB" id="A0A2A8CWB6"/>
<keyword evidence="3" id="KW-1185">Reference proteome</keyword>
<reference evidence="2 3" key="1">
    <citation type="submission" date="2017-10" db="EMBL/GenBank/DDBJ databases">
        <title>Draft genome of Longibacter Salinarum.</title>
        <authorList>
            <person name="Goh K.M."/>
            <person name="Shamsir M.S."/>
            <person name="Lim S.W."/>
        </authorList>
    </citation>
    <scope>NUCLEOTIDE SEQUENCE [LARGE SCALE GENOMIC DNA]</scope>
    <source>
        <strain evidence="2 3">KCTC 52045</strain>
    </source>
</reference>
<evidence type="ECO:0000313" key="2">
    <source>
        <dbReference type="EMBL" id="PEN12901.1"/>
    </source>
</evidence>
<keyword evidence="1" id="KW-1133">Transmembrane helix</keyword>
<protein>
    <submittedName>
        <fullName evidence="2">Uncharacterized protein</fullName>
    </submittedName>
</protein>
<feature type="transmembrane region" description="Helical" evidence="1">
    <location>
        <begin position="57"/>
        <end position="84"/>
    </location>
</feature>
<accession>A0A2A8CWB6</accession>
<gene>
    <name evidence="2" type="ORF">CRI94_12925</name>
</gene>
<feature type="transmembrane region" description="Helical" evidence="1">
    <location>
        <begin position="124"/>
        <end position="147"/>
    </location>
</feature>